<protein>
    <submittedName>
        <fullName evidence="4">L-fuculose-phosphate aldolase</fullName>
    </submittedName>
</protein>
<dbReference type="GO" id="GO:0046872">
    <property type="term" value="F:metal ion binding"/>
    <property type="evidence" value="ECO:0007669"/>
    <property type="project" value="UniProtKB-KW"/>
</dbReference>
<gene>
    <name evidence="4" type="ORF">SAMN05444003_2344</name>
</gene>
<dbReference type="GO" id="GO:0019323">
    <property type="term" value="P:pentose catabolic process"/>
    <property type="evidence" value="ECO:0007669"/>
    <property type="project" value="TreeGrafter"/>
</dbReference>
<dbReference type="RefSeq" id="WP_072901272.1">
    <property type="nucleotide sequence ID" value="NZ_FQXB01000003.1"/>
</dbReference>
<dbReference type="InterPro" id="IPR050197">
    <property type="entry name" value="Aldolase_class_II_sugar_metab"/>
</dbReference>
<keyword evidence="1" id="KW-0479">Metal-binding</keyword>
<dbReference type="InterPro" id="IPR001303">
    <property type="entry name" value="Aldolase_II/adducin_N"/>
</dbReference>
<sequence>MVYEKTTETRQAIIDACLRMNAEGINQGTSGNISVRVGEEMLITPSGIPYDQLTPKDIIRVRLESGQVRGLHKPSSEWRFHCDLLQARPDMQAVVHAHPVHCTALSMLRQPLPACHYMIGLFGGSDVPVAGYARYGSAALSEAVVAVMEDRHGCLMANHGATVLGEDLGKALWRLGELEILAQSYLAARAVGEVVLLSDQEMAEAIEAFKDYGPK</sequence>
<keyword evidence="2" id="KW-0456">Lyase</keyword>
<reference evidence="4 5" key="1">
    <citation type="submission" date="2016-11" db="EMBL/GenBank/DDBJ databases">
        <authorList>
            <person name="Jaros S."/>
            <person name="Januszkiewicz K."/>
            <person name="Wedrychowicz H."/>
        </authorList>
    </citation>
    <scope>NUCLEOTIDE SEQUENCE [LARGE SCALE GENOMIC DNA]</scope>
    <source>
        <strain evidence="4 5">DSM 28715</strain>
    </source>
</reference>
<evidence type="ECO:0000256" key="2">
    <source>
        <dbReference type="ARBA" id="ARBA00023239"/>
    </source>
</evidence>
<keyword evidence="5" id="KW-1185">Reference proteome</keyword>
<dbReference type="Proteomes" id="UP000184074">
    <property type="component" value="Unassembled WGS sequence"/>
</dbReference>
<dbReference type="PANTHER" id="PTHR22789:SF0">
    <property type="entry name" value="3-OXO-TETRONATE 4-PHOSPHATE DECARBOXYLASE-RELATED"/>
    <property type="match status" value="1"/>
</dbReference>
<evidence type="ECO:0000256" key="1">
    <source>
        <dbReference type="ARBA" id="ARBA00022723"/>
    </source>
</evidence>
<name>A0A1M5QVZ2_9RHOB</name>
<feature type="domain" description="Class II aldolase/adducin N-terminal" evidence="3">
    <location>
        <begin position="11"/>
        <end position="186"/>
    </location>
</feature>
<dbReference type="InterPro" id="IPR036409">
    <property type="entry name" value="Aldolase_II/adducin_N_sf"/>
</dbReference>
<evidence type="ECO:0000313" key="5">
    <source>
        <dbReference type="Proteomes" id="UP000184074"/>
    </source>
</evidence>
<dbReference type="STRING" id="1508389.SAMN05444003_2344"/>
<dbReference type="OrthoDB" id="5291399at2"/>
<organism evidence="4 5">
    <name type="scientific">Cognatiyoonia sediminum</name>
    <dbReference type="NCBI Taxonomy" id="1508389"/>
    <lineage>
        <taxon>Bacteria</taxon>
        <taxon>Pseudomonadati</taxon>
        <taxon>Pseudomonadota</taxon>
        <taxon>Alphaproteobacteria</taxon>
        <taxon>Rhodobacterales</taxon>
        <taxon>Paracoccaceae</taxon>
        <taxon>Cognatiyoonia</taxon>
    </lineage>
</organism>
<proteinExistence type="predicted"/>
<dbReference type="GO" id="GO:0016832">
    <property type="term" value="F:aldehyde-lyase activity"/>
    <property type="evidence" value="ECO:0007669"/>
    <property type="project" value="TreeGrafter"/>
</dbReference>
<dbReference type="Gene3D" id="3.40.225.10">
    <property type="entry name" value="Class II aldolase/adducin N-terminal domain"/>
    <property type="match status" value="1"/>
</dbReference>
<dbReference type="SUPFAM" id="SSF53639">
    <property type="entry name" value="AraD/HMP-PK domain-like"/>
    <property type="match status" value="1"/>
</dbReference>
<dbReference type="Pfam" id="PF00596">
    <property type="entry name" value="Aldolase_II"/>
    <property type="match status" value="1"/>
</dbReference>
<accession>A0A1M5QVZ2</accession>
<dbReference type="SMART" id="SM01007">
    <property type="entry name" value="Aldolase_II"/>
    <property type="match status" value="1"/>
</dbReference>
<evidence type="ECO:0000313" key="4">
    <source>
        <dbReference type="EMBL" id="SHH18081.1"/>
    </source>
</evidence>
<dbReference type="GO" id="GO:0005829">
    <property type="term" value="C:cytosol"/>
    <property type="evidence" value="ECO:0007669"/>
    <property type="project" value="TreeGrafter"/>
</dbReference>
<dbReference type="PANTHER" id="PTHR22789">
    <property type="entry name" value="FUCULOSE PHOSPHATE ALDOLASE"/>
    <property type="match status" value="1"/>
</dbReference>
<dbReference type="EMBL" id="FQXB01000003">
    <property type="protein sequence ID" value="SHH18081.1"/>
    <property type="molecule type" value="Genomic_DNA"/>
</dbReference>
<evidence type="ECO:0000259" key="3">
    <source>
        <dbReference type="SMART" id="SM01007"/>
    </source>
</evidence>
<dbReference type="AlphaFoldDB" id="A0A1M5QVZ2"/>